<comment type="caution">
    <text evidence="1">The sequence shown here is derived from an EMBL/GenBank/DDBJ whole genome shotgun (WGS) entry which is preliminary data.</text>
</comment>
<evidence type="ECO:0000313" key="2">
    <source>
        <dbReference type="Proteomes" id="UP000664477"/>
    </source>
</evidence>
<dbReference type="GO" id="GO:0004803">
    <property type="term" value="F:transposase activity"/>
    <property type="evidence" value="ECO:0007669"/>
    <property type="project" value="InterPro"/>
</dbReference>
<proteinExistence type="predicted"/>
<protein>
    <recommendedName>
        <fullName evidence="3">Transposase</fullName>
    </recommendedName>
</protein>
<gene>
    <name evidence="1" type="ORF">J4727_02250</name>
</gene>
<evidence type="ECO:0000313" key="1">
    <source>
        <dbReference type="EMBL" id="MBO1915816.1"/>
    </source>
</evidence>
<dbReference type="EMBL" id="JAGETQ010000007">
    <property type="protein sequence ID" value="MBO1915816.1"/>
    <property type="molecule type" value="Genomic_DNA"/>
</dbReference>
<dbReference type="Pfam" id="PF03400">
    <property type="entry name" value="DDE_Tnp_IS1"/>
    <property type="match status" value="1"/>
</dbReference>
<sequence>MPKQKHVPNKFYTQRIERENLNLRNILKLLNRKTLGYSKSQKCMTKSSGHSLYVNALYIDKVLARYRPRLIATSSLIILKFSSNPQLRISK</sequence>
<dbReference type="Proteomes" id="UP000664477">
    <property type="component" value="Unassembled WGS sequence"/>
</dbReference>
<dbReference type="GO" id="GO:0006313">
    <property type="term" value="P:DNA transposition"/>
    <property type="evidence" value="ECO:0007669"/>
    <property type="project" value="InterPro"/>
</dbReference>
<name>A0A939NFJ3_PRORE</name>
<evidence type="ECO:0008006" key="3">
    <source>
        <dbReference type="Google" id="ProtNLM"/>
    </source>
</evidence>
<accession>A0A939NFJ3</accession>
<organism evidence="1 2">
    <name type="scientific">Providencia rettgeri</name>
    <dbReference type="NCBI Taxonomy" id="587"/>
    <lineage>
        <taxon>Bacteria</taxon>
        <taxon>Pseudomonadati</taxon>
        <taxon>Pseudomonadota</taxon>
        <taxon>Gammaproteobacteria</taxon>
        <taxon>Enterobacterales</taxon>
        <taxon>Morganellaceae</taxon>
        <taxon>Providencia</taxon>
    </lineage>
</organism>
<dbReference type="GO" id="GO:0003677">
    <property type="term" value="F:DNA binding"/>
    <property type="evidence" value="ECO:0007669"/>
    <property type="project" value="InterPro"/>
</dbReference>
<dbReference type="AlphaFoldDB" id="A0A939NFJ3"/>
<dbReference type="InterPro" id="IPR005063">
    <property type="entry name" value="Transposase_27"/>
</dbReference>
<reference evidence="1" key="1">
    <citation type="submission" date="2021-03" db="EMBL/GenBank/DDBJ databases">
        <title>Molecular epidemiology and mechanisms of colistin and carbapenem resistance in Enterobacteriaceae from clinical isolates, the environment and porcine samples in Pretoria, South Africa.</title>
        <authorList>
            <person name="Bogoshi D."/>
            <person name="Mbelle N.M."/>
            <person name="Naidoo V."/>
            <person name="Osei Sekyere J."/>
        </authorList>
    </citation>
    <scope>NUCLEOTIDE SEQUENCE</scope>
    <source>
        <strain evidence="1">C052</strain>
    </source>
</reference>